<accession>A0ABQ9ZIK1</accession>
<reference evidence="2 3" key="1">
    <citation type="journal article" date="2023" name="Nucleic Acids Res.">
        <title>The hologenome of Daphnia magna reveals possible DNA methylation and microbiome-mediated evolution of the host genome.</title>
        <authorList>
            <person name="Chaturvedi A."/>
            <person name="Li X."/>
            <person name="Dhandapani V."/>
            <person name="Marshall H."/>
            <person name="Kissane S."/>
            <person name="Cuenca-Cambronero M."/>
            <person name="Asole G."/>
            <person name="Calvet F."/>
            <person name="Ruiz-Romero M."/>
            <person name="Marangio P."/>
            <person name="Guigo R."/>
            <person name="Rago D."/>
            <person name="Mirbahai L."/>
            <person name="Eastwood N."/>
            <person name="Colbourne J.K."/>
            <person name="Zhou J."/>
            <person name="Mallon E."/>
            <person name="Orsini L."/>
        </authorList>
    </citation>
    <scope>NUCLEOTIDE SEQUENCE [LARGE SCALE GENOMIC DNA]</scope>
    <source>
        <strain evidence="2">LRV0_1</strain>
    </source>
</reference>
<proteinExistence type="predicted"/>
<sequence>MEKAANHAKESSSFQWHAMLSGIESEKLVGIREVWNYLDYYRGNLVLESQKFESEKRLFESDRAAALKQIHLDLQSKYQSESESLVSKLDEASTLLKSRELKITHQSKYINLLEDKLKNDFGTELPIVTEERNETLPESTKQNVSSDIAFEAAHLELQLLVEQKKNDKLFYENRISQLEADVIRLGQELDQSKVESVPVHQPECHMQTEKDVILPETLQIKEQDDSEELPSPVTETFDVSKQLDTSDSSGLVTEDSTPNVTPPLDFSDANEEILHVIYTSSSQFTTTQVSYNKIIDKSSTLKSPQSAWIQTGLLETCNTNLQCLEAMLSFLKSGYKNVGLKKTVQDLMKKWVLLDAKIFLLLQKGSSKYLSVNATFGETKCYLTSQGMSHGS</sequence>
<evidence type="ECO:0000313" key="2">
    <source>
        <dbReference type="EMBL" id="KAK4012752.1"/>
    </source>
</evidence>
<organism evidence="2 3">
    <name type="scientific">Daphnia magna</name>
    <dbReference type="NCBI Taxonomy" id="35525"/>
    <lineage>
        <taxon>Eukaryota</taxon>
        <taxon>Metazoa</taxon>
        <taxon>Ecdysozoa</taxon>
        <taxon>Arthropoda</taxon>
        <taxon>Crustacea</taxon>
        <taxon>Branchiopoda</taxon>
        <taxon>Diplostraca</taxon>
        <taxon>Cladocera</taxon>
        <taxon>Anomopoda</taxon>
        <taxon>Daphniidae</taxon>
        <taxon>Daphnia</taxon>
    </lineage>
</organism>
<dbReference type="EMBL" id="JAOYFB010000004">
    <property type="protein sequence ID" value="KAK4012752.1"/>
    <property type="molecule type" value="Genomic_DNA"/>
</dbReference>
<evidence type="ECO:0000313" key="3">
    <source>
        <dbReference type="Proteomes" id="UP001234178"/>
    </source>
</evidence>
<gene>
    <name evidence="2" type="ORF">OUZ56_024988</name>
</gene>
<name>A0ABQ9ZIK1_9CRUS</name>
<comment type="caution">
    <text evidence="2">The sequence shown here is derived from an EMBL/GenBank/DDBJ whole genome shotgun (WGS) entry which is preliminary data.</text>
</comment>
<keyword evidence="1" id="KW-0175">Coiled coil</keyword>
<feature type="coiled-coil region" evidence="1">
    <location>
        <begin position="161"/>
        <end position="195"/>
    </location>
</feature>
<evidence type="ECO:0000256" key="1">
    <source>
        <dbReference type="SAM" id="Coils"/>
    </source>
</evidence>
<keyword evidence="3" id="KW-1185">Reference proteome</keyword>
<protein>
    <submittedName>
        <fullName evidence="2">Uncharacterized protein</fullName>
    </submittedName>
</protein>
<dbReference type="Proteomes" id="UP001234178">
    <property type="component" value="Unassembled WGS sequence"/>
</dbReference>